<dbReference type="Gene3D" id="2.70.70.10">
    <property type="entry name" value="Glucose Permease (Domain IIA)"/>
    <property type="match status" value="1"/>
</dbReference>
<keyword evidence="2" id="KW-0472">Membrane</keyword>
<evidence type="ECO:0000313" key="4">
    <source>
        <dbReference type="EMBL" id="MCA9754674.1"/>
    </source>
</evidence>
<dbReference type="SUPFAM" id="SSF51261">
    <property type="entry name" value="Duplicated hybrid motif"/>
    <property type="match status" value="1"/>
</dbReference>
<sequence length="311" mass="34463">MNRRYRVMLVPEDGGEIRSFHVRRSWIRWVVVGLCCCMLSLFSGAWMFSLHQKSRSQVAALERENRGLLDHVAEVAQRLDQIATKVAQSEEKEREARLLAGLDPIDQESRRLGVGGPLLVDPIADEMHTPGLAFEVEDQTRRLDELERRVAFQRRSFKEAIALLTTRRDKLDRTPTISPLKDLHALSSGYGWREDPFTGEEAFHYGIDMRAPEGTPVYASAAGTVVAVEAKRDYGLTVVVDHGDGVETRYAHLSASDLEPGASVSRGDVIGEVGNSGRSTGPHVHYEVRIDGVAQNPTHYIVTPPSAPAGE</sequence>
<dbReference type="Pfam" id="PF01551">
    <property type="entry name" value="Peptidase_M23"/>
    <property type="match status" value="1"/>
</dbReference>
<feature type="domain" description="M23ase beta-sheet core" evidence="3">
    <location>
        <begin position="203"/>
        <end position="297"/>
    </location>
</feature>
<comment type="caution">
    <text evidence="4">The sequence shown here is derived from an EMBL/GenBank/DDBJ whole genome shotgun (WGS) entry which is preliminary data.</text>
</comment>
<dbReference type="InterPro" id="IPR011055">
    <property type="entry name" value="Dup_hybrid_motif"/>
</dbReference>
<gene>
    <name evidence="4" type="ORF">KDA27_02645</name>
</gene>
<keyword evidence="2" id="KW-1133">Transmembrane helix</keyword>
<dbReference type="CDD" id="cd12797">
    <property type="entry name" value="M23_peptidase"/>
    <property type="match status" value="1"/>
</dbReference>
<keyword evidence="2" id="KW-0812">Transmembrane</keyword>
<dbReference type="InterPro" id="IPR016047">
    <property type="entry name" value="M23ase_b-sheet_dom"/>
</dbReference>
<organism evidence="4 5">
    <name type="scientific">Eiseniibacteriota bacterium</name>
    <dbReference type="NCBI Taxonomy" id="2212470"/>
    <lineage>
        <taxon>Bacteria</taxon>
        <taxon>Candidatus Eiseniibacteriota</taxon>
    </lineage>
</organism>
<dbReference type="InterPro" id="IPR050570">
    <property type="entry name" value="Cell_wall_metabolism_enzyme"/>
</dbReference>
<evidence type="ECO:0000313" key="5">
    <source>
        <dbReference type="Proteomes" id="UP000739538"/>
    </source>
</evidence>
<dbReference type="GO" id="GO:0004222">
    <property type="term" value="F:metalloendopeptidase activity"/>
    <property type="evidence" value="ECO:0007669"/>
    <property type="project" value="TreeGrafter"/>
</dbReference>
<protein>
    <submittedName>
        <fullName evidence="4">M23 family metallopeptidase</fullName>
    </submittedName>
</protein>
<name>A0A956N8P7_UNCEI</name>
<accession>A0A956N8P7</accession>
<evidence type="ECO:0000256" key="1">
    <source>
        <dbReference type="SAM" id="Coils"/>
    </source>
</evidence>
<dbReference type="AlphaFoldDB" id="A0A956N8P7"/>
<dbReference type="Proteomes" id="UP000739538">
    <property type="component" value="Unassembled WGS sequence"/>
</dbReference>
<dbReference type="EMBL" id="JAGQHS010000007">
    <property type="protein sequence ID" value="MCA9754674.1"/>
    <property type="molecule type" value="Genomic_DNA"/>
</dbReference>
<reference evidence="4" key="1">
    <citation type="submission" date="2020-04" db="EMBL/GenBank/DDBJ databases">
        <authorList>
            <person name="Zhang T."/>
        </authorList>
    </citation>
    <scope>NUCLEOTIDE SEQUENCE</scope>
    <source>
        <strain evidence="4">HKST-UBA02</strain>
    </source>
</reference>
<feature type="coiled-coil region" evidence="1">
    <location>
        <begin position="136"/>
        <end position="163"/>
    </location>
</feature>
<proteinExistence type="predicted"/>
<reference evidence="4" key="2">
    <citation type="journal article" date="2021" name="Microbiome">
        <title>Successional dynamics and alternative stable states in a saline activated sludge microbial community over 9 years.</title>
        <authorList>
            <person name="Wang Y."/>
            <person name="Ye J."/>
            <person name="Ju F."/>
            <person name="Liu L."/>
            <person name="Boyd J.A."/>
            <person name="Deng Y."/>
            <person name="Parks D.H."/>
            <person name="Jiang X."/>
            <person name="Yin X."/>
            <person name="Woodcroft B.J."/>
            <person name="Tyson G.W."/>
            <person name="Hugenholtz P."/>
            <person name="Polz M.F."/>
            <person name="Zhang T."/>
        </authorList>
    </citation>
    <scope>NUCLEOTIDE SEQUENCE</scope>
    <source>
        <strain evidence="4">HKST-UBA02</strain>
    </source>
</reference>
<keyword evidence="1" id="KW-0175">Coiled coil</keyword>
<evidence type="ECO:0000256" key="2">
    <source>
        <dbReference type="SAM" id="Phobius"/>
    </source>
</evidence>
<feature type="coiled-coil region" evidence="1">
    <location>
        <begin position="58"/>
        <end position="92"/>
    </location>
</feature>
<feature type="transmembrane region" description="Helical" evidence="2">
    <location>
        <begin position="26"/>
        <end position="48"/>
    </location>
</feature>
<dbReference type="PANTHER" id="PTHR21666:SF270">
    <property type="entry name" value="MUREIN HYDROLASE ACTIVATOR ENVC"/>
    <property type="match status" value="1"/>
</dbReference>
<evidence type="ECO:0000259" key="3">
    <source>
        <dbReference type="Pfam" id="PF01551"/>
    </source>
</evidence>
<dbReference type="PANTHER" id="PTHR21666">
    <property type="entry name" value="PEPTIDASE-RELATED"/>
    <property type="match status" value="1"/>
</dbReference>
<dbReference type="FunFam" id="2.70.70.10:FF:000006">
    <property type="entry name" value="M23 family peptidase"/>
    <property type="match status" value="1"/>
</dbReference>